<dbReference type="AlphaFoldDB" id="A0A8K0IL88"/>
<proteinExistence type="inferred from homology"/>
<dbReference type="Gene3D" id="1.20.5.190">
    <property type="match status" value="1"/>
</dbReference>
<feature type="compositionally biased region" description="Polar residues" evidence="3">
    <location>
        <begin position="632"/>
        <end position="642"/>
    </location>
</feature>
<feature type="compositionally biased region" description="Polar residues" evidence="3">
    <location>
        <begin position="462"/>
        <end position="483"/>
    </location>
</feature>
<evidence type="ECO:0000313" key="4">
    <source>
        <dbReference type="EMBL" id="KAG1361906.1"/>
    </source>
</evidence>
<evidence type="ECO:0000313" key="5">
    <source>
        <dbReference type="Proteomes" id="UP000797356"/>
    </source>
</evidence>
<gene>
    <name evidence="4" type="ORF">COCNU_10G001250</name>
</gene>
<feature type="compositionally biased region" description="Basic and acidic residues" evidence="3">
    <location>
        <begin position="554"/>
        <end position="570"/>
    </location>
</feature>
<dbReference type="PANTHER" id="PTHR32295:SF154">
    <property type="entry name" value="PROTEIN IQ-DOMAIN 32"/>
    <property type="match status" value="1"/>
</dbReference>
<feature type="compositionally biased region" description="Polar residues" evidence="3">
    <location>
        <begin position="55"/>
        <end position="69"/>
    </location>
</feature>
<dbReference type="SMART" id="SM00015">
    <property type="entry name" value="IQ"/>
    <property type="match status" value="2"/>
</dbReference>
<dbReference type="PANTHER" id="PTHR32295">
    <property type="entry name" value="IQ-DOMAIN 5-RELATED"/>
    <property type="match status" value="1"/>
</dbReference>
<feature type="region of interest" description="Disordered" evidence="3">
    <location>
        <begin position="424"/>
        <end position="450"/>
    </location>
</feature>
<sequence length="919" mass="100288">MGRSPTISCFKFMTCSSDVAGGDNPASVESKASVDKGRWSFRKRSSRHSGISEPGFNTNIPETMKNNSHSGKESPLLESPPILEEINEKPPLSAAVNSEVADTVQLSVPQSSPWLERTNETSPLPAVIVPEVSDALLPAEVTTTIDDSFQEDVVIVIQAAIRRYLAQKELGKRTNVVKLQAAVRGHLVRRQAVGTLRCVQAIIKMQALVRARHAHQLENLAAEEKLDEKIQINSGMKSDTAYTSTEKFLSNAFARLSMPKTKPIHVSCDPLRSDSAWKWLERWMVVVSSEIGQQQEKDDQGDKEKTNFAASEVVNIVPHTVASIASDSKSSPSKSANAIEGEGDLTKKDSAEYEVHSFVSISNQSDSSLAKDDQEQSQYESKTSGMTEENNESAASIEGEVDIIYENSAEYQINVPLSVPSQEISSAAKNNQEKSQCESETSGMIEEDMRSGGLEETFDSITSQVPTQSDATSQSLLDSNSTKPGFEMENQKCIIERATCKPLETQGKKCALRSRKELSPAFASVQSKFEELSSASSASRSVTFVNRGAGVQSKMDHTQVDSLTKTEEHSMIQNSRSHGQVENSASECGTEISVSSTFDLPEGSGVDDKGAVLKVGVLQNGNCNMTDGADSALSNENMNSDTKFSRPESYVLQPRKLKESDENLLGTVAAVDSKQENQLPAESTTSSIQIQVENLKDARICSLSPECSPRSHVTAPESHRTPSSQISAKSKTVKAENNIHAPKQRSQSARKNSPSIPKNDSGAKISTEHLSKDAKNAKRHISFGMAKSDHDDYEPGDGSSNTLPRYMQATESARAKVHDIISLKASTNVHDNDDHMKKRHSLPVGDVKQDSSPHMQKSTPQAQQNLKRNSTHSPQNSAEYWKSLSAFAFAIAHGATQRILRIHFGSSLIKNFTPRIYGR</sequence>
<dbReference type="OrthoDB" id="1747078at2759"/>
<dbReference type="GO" id="GO:0005516">
    <property type="term" value="F:calmodulin binding"/>
    <property type="evidence" value="ECO:0007669"/>
    <property type="project" value="UniProtKB-KW"/>
</dbReference>
<feature type="region of interest" description="Disordered" evidence="3">
    <location>
        <begin position="324"/>
        <end position="348"/>
    </location>
</feature>
<feature type="region of interest" description="Disordered" evidence="3">
    <location>
        <begin position="629"/>
        <end position="648"/>
    </location>
</feature>
<feature type="compositionally biased region" description="Polar residues" evidence="3">
    <location>
        <begin position="376"/>
        <end position="394"/>
    </location>
</feature>
<organism evidence="4 5">
    <name type="scientific">Cocos nucifera</name>
    <name type="common">Coconut palm</name>
    <dbReference type="NCBI Taxonomy" id="13894"/>
    <lineage>
        <taxon>Eukaryota</taxon>
        <taxon>Viridiplantae</taxon>
        <taxon>Streptophyta</taxon>
        <taxon>Embryophyta</taxon>
        <taxon>Tracheophyta</taxon>
        <taxon>Spermatophyta</taxon>
        <taxon>Magnoliopsida</taxon>
        <taxon>Liliopsida</taxon>
        <taxon>Arecaceae</taxon>
        <taxon>Arecoideae</taxon>
        <taxon>Cocoseae</taxon>
        <taxon>Attaleinae</taxon>
        <taxon>Cocos</taxon>
    </lineage>
</organism>
<feature type="compositionally biased region" description="Polar residues" evidence="3">
    <location>
        <begin position="571"/>
        <end position="598"/>
    </location>
</feature>
<evidence type="ECO:0000256" key="3">
    <source>
        <dbReference type="SAM" id="MobiDB-lite"/>
    </source>
</evidence>
<evidence type="ECO:0000256" key="1">
    <source>
        <dbReference type="ARBA" id="ARBA00022860"/>
    </source>
</evidence>
<feature type="compositionally biased region" description="Basic and acidic residues" evidence="3">
    <location>
        <begin position="766"/>
        <end position="775"/>
    </location>
</feature>
<dbReference type="Proteomes" id="UP000797356">
    <property type="component" value="Chromosome 10"/>
</dbReference>
<dbReference type="PROSITE" id="PS50096">
    <property type="entry name" value="IQ"/>
    <property type="match status" value="2"/>
</dbReference>
<feature type="compositionally biased region" description="Polar residues" evidence="3">
    <location>
        <begin position="850"/>
        <end position="875"/>
    </location>
</feature>
<feature type="region of interest" description="Disordered" evidence="3">
    <location>
        <begin position="705"/>
        <end position="775"/>
    </location>
</feature>
<name>A0A8K0IL88_COCNU</name>
<keyword evidence="5" id="KW-1185">Reference proteome</keyword>
<protein>
    <submittedName>
        <fullName evidence="4">Protein IQ-DOMAIN 32</fullName>
    </submittedName>
</protein>
<evidence type="ECO:0000256" key="2">
    <source>
        <dbReference type="ARBA" id="ARBA00024341"/>
    </source>
</evidence>
<keyword evidence="1" id="KW-0112">Calmodulin-binding</keyword>
<feature type="region of interest" description="Disordered" evidence="3">
    <location>
        <begin position="462"/>
        <end position="486"/>
    </location>
</feature>
<feature type="region of interest" description="Disordered" evidence="3">
    <location>
        <begin position="553"/>
        <end position="605"/>
    </location>
</feature>
<feature type="compositionally biased region" description="Polar residues" evidence="3">
    <location>
        <begin position="721"/>
        <end position="730"/>
    </location>
</feature>
<feature type="compositionally biased region" description="Low complexity" evidence="3">
    <location>
        <begin position="324"/>
        <end position="339"/>
    </location>
</feature>
<dbReference type="EMBL" id="CM017881">
    <property type="protein sequence ID" value="KAG1361906.1"/>
    <property type="molecule type" value="Genomic_DNA"/>
</dbReference>
<feature type="region of interest" description="Disordered" evidence="3">
    <location>
        <begin position="40"/>
        <end position="75"/>
    </location>
</feature>
<reference evidence="4" key="2">
    <citation type="submission" date="2019-07" db="EMBL/GenBank/DDBJ databases">
        <authorList>
            <person name="Yang Y."/>
            <person name="Bocs S."/>
            <person name="Baudouin L."/>
        </authorList>
    </citation>
    <scope>NUCLEOTIDE SEQUENCE</scope>
    <source>
        <tissue evidence="4">Spear leaf of Hainan Tall coconut</tissue>
    </source>
</reference>
<comment type="caution">
    <text evidence="4">The sequence shown here is derived from an EMBL/GenBank/DDBJ whole genome shotgun (WGS) entry which is preliminary data.</text>
</comment>
<reference evidence="4" key="1">
    <citation type="journal article" date="2017" name="Gigascience">
        <title>The genome draft of coconut (Cocos nucifera).</title>
        <authorList>
            <person name="Xiao Y."/>
            <person name="Xu P."/>
            <person name="Fan H."/>
            <person name="Baudouin L."/>
            <person name="Xia W."/>
            <person name="Bocs S."/>
            <person name="Xu J."/>
            <person name="Li Q."/>
            <person name="Guo A."/>
            <person name="Zhou L."/>
            <person name="Li J."/>
            <person name="Wu Y."/>
            <person name="Ma Z."/>
            <person name="Armero A."/>
            <person name="Issali A.E."/>
            <person name="Liu N."/>
            <person name="Peng M."/>
            <person name="Yang Y."/>
        </authorList>
    </citation>
    <scope>NUCLEOTIDE SEQUENCE</scope>
    <source>
        <tissue evidence="4">Spear leaf of Hainan Tall coconut</tissue>
    </source>
</reference>
<accession>A0A8K0IL88</accession>
<feature type="compositionally biased region" description="Polar residues" evidence="3">
    <location>
        <begin position="744"/>
        <end position="758"/>
    </location>
</feature>
<dbReference type="InterPro" id="IPR000048">
    <property type="entry name" value="IQ_motif_EF-hand-BS"/>
</dbReference>
<feature type="region of interest" description="Disordered" evidence="3">
    <location>
        <begin position="363"/>
        <end position="394"/>
    </location>
</feature>
<comment type="similarity">
    <text evidence="2">Belongs to the IQD family.</text>
</comment>
<feature type="region of interest" description="Disordered" evidence="3">
    <location>
        <begin position="830"/>
        <end position="875"/>
    </location>
</feature>
<dbReference type="Pfam" id="PF00612">
    <property type="entry name" value="IQ"/>
    <property type="match status" value="2"/>
</dbReference>